<dbReference type="EMBL" id="JPVO01000052">
    <property type="protein sequence ID" value="KGR75196.1"/>
    <property type="molecule type" value="Genomic_DNA"/>
</dbReference>
<evidence type="ECO:0000259" key="1">
    <source>
        <dbReference type="Pfam" id="PF01261"/>
    </source>
</evidence>
<evidence type="ECO:0000313" key="2">
    <source>
        <dbReference type="EMBL" id="KGR75196.1"/>
    </source>
</evidence>
<dbReference type="SUPFAM" id="SSF51658">
    <property type="entry name" value="Xylose isomerase-like"/>
    <property type="match status" value="1"/>
</dbReference>
<name>A0A0A3HRF8_9BACL</name>
<organism evidence="2 3">
    <name type="scientific">Ureibacillus sinduriensis BLB-1 = JCM 15800</name>
    <dbReference type="NCBI Taxonomy" id="1384057"/>
    <lineage>
        <taxon>Bacteria</taxon>
        <taxon>Bacillati</taxon>
        <taxon>Bacillota</taxon>
        <taxon>Bacilli</taxon>
        <taxon>Bacillales</taxon>
        <taxon>Caryophanaceae</taxon>
        <taxon>Ureibacillus</taxon>
    </lineage>
</organism>
<sequence>MKANIGIRAHDMEKMSLQQLPKAIAEKGLSSVQLAIAKSFPELYPEPGALTPGLAHHLKQSFAQHNIKIAVLGCYINMIHPDKNERTKQLEKFKEHLRYARDLGCSIVGTETGSVIPELGYTEDNFGEAPYEEVVESVRELVAEAEKFGVIVGIEGGINHPIHTPQRMKRLLDDISSNHLQVIYDPANFISPENFTEQEKVIDEAMSLFGDRIVVLHAKDFVVEDGQIVMVPVGSGLLNYDAVFRQLKKRKPYINILMESTKEPHITNSIAFLQEKYELA</sequence>
<evidence type="ECO:0000313" key="3">
    <source>
        <dbReference type="Proteomes" id="UP000030408"/>
    </source>
</evidence>
<dbReference type="RefSeq" id="WP_036201233.1">
    <property type="nucleotide sequence ID" value="NZ_AVCY01000004.1"/>
</dbReference>
<keyword evidence="2" id="KW-0540">Nuclease</keyword>
<comment type="caution">
    <text evidence="2">The sequence shown here is derived from an EMBL/GenBank/DDBJ whole genome shotgun (WGS) entry which is preliminary data.</text>
</comment>
<dbReference type="InterPro" id="IPR013022">
    <property type="entry name" value="Xyl_isomerase-like_TIM-brl"/>
</dbReference>
<dbReference type="STRING" id="1384057.CD33_13070"/>
<feature type="domain" description="Xylose isomerase-like TIM barrel" evidence="1">
    <location>
        <begin position="22"/>
        <end position="274"/>
    </location>
</feature>
<reference evidence="2 3" key="1">
    <citation type="submission" date="2014-02" db="EMBL/GenBank/DDBJ databases">
        <title>Draft genome sequence of Lysinibacillus sinduriensis JCM 15800.</title>
        <authorList>
            <person name="Zhang F."/>
            <person name="Wang G."/>
            <person name="Zhang L."/>
        </authorList>
    </citation>
    <scope>NUCLEOTIDE SEQUENCE [LARGE SCALE GENOMIC DNA]</scope>
    <source>
        <strain evidence="2 3">JCM 15800</strain>
    </source>
</reference>
<dbReference type="InterPro" id="IPR036237">
    <property type="entry name" value="Xyl_isomerase-like_sf"/>
</dbReference>
<dbReference type="InterPro" id="IPR050312">
    <property type="entry name" value="IolE/XylAMocC-like"/>
</dbReference>
<gene>
    <name evidence="2" type="ORF">CD33_13070</name>
</gene>
<dbReference type="OrthoDB" id="2063291at2"/>
<dbReference type="AlphaFoldDB" id="A0A0A3HRF8"/>
<keyword evidence="2" id="KW-0378">Hydrolase</keyword>
<proteinExistence type="predicted"/>
<keyword evidence="2" id="KW-0255">Endonuclease</keyword>
<dbReference type="eggNOG" id="COG1082">
    <property type="taxonomic scope" value="Bacteria"/>
</dbReference>
<accession>A0A0A3HRF8</accession>
<protein>
    <submittedName>
        <fullName evidence="2">AP endonuclease</fullName>
    </submittedName>
</protein>
<keyword evidence="3" id="KW-1185">Reference proteome</keyword>
<dbReference type="PANTHER" id="PTHR12110:SF21">
    <property type="entry name" value="XYLOSE ISOMERASE-LIKE TIM BARREL DOMAIN-CONTAINING PROTEIN"/>
    <property type="match status" value="1"/>
</dbReference>
<dbReference type="Gene3D" id="3.20.20.150">
    <property type="entry name" value="Divalent-metal-dependent TIM barrel enzymes"/>
    <property type="match status" value="1"/>
</dbReference>
<dbReference type="Proteomes" id="UP000030408">
    <property type="component" value="Unassembled WGS sequence"/>
</dbReference>
<dbReference type="Pfam" id="PF01261">
    <property type="entry name" value="AP_endonuc_2"/>
    <property type="match status" value="1"/>
</dbReference>
<dbReference type="PANTHER" id="PTHR12110">
    <property type="entry name" value="HYDROXYPYRUVATE ISOMERASE"/>
    <property type="match status" value="1"/>
</dbReference>
<dbReference type="GO" id="GO:0004519">
    <property type="term" value="F:endonuclease activity"/>
    <property type="evidence" value="ECO:0007669"/>
    <property type="project" value="UniProtKB-KW"/>
</dbReference>